<evidence type="ECO:0000256" key="5">
    <source>
        <dbReference type="PIRSR" id="PIRSR005604-1"/>
    </source>
</evidence>
<keyword evidence="6" id="KW-0134">Cell wall</keyword>
<organism evidence="9 10">
    <name type="scientific">Saponaria officinalis</name>
    <name type="common">Common soapwort</name>
    <name type="synonym">Lychnis saponaria</name>
    <dbReference type="NCBI Taxonomy" id="3572"/>
    <lineage>
        <taxon>Eukaryota</taxon>
        <taxon>Viridiplantae</taxon>
        <taxon>Streptophyta</taxon>
        <taxon>Embryophyta</taxon>
        <taxon>Tracheophyta</taxon>
        <taxon>Spermatophyta</taxon>
        <taxon>Magnoliopsida</taxon>
        <taxon>eudicotyledons</taxon>
        <taxon>Gunneridae</taxon>
        <taxon>Pentapetalae</taxon>
        <taxon>Caryophyllales</taxon>
        <taxon>Caryophyllaceae</taxon>
        <taxon>Caryophylleae</taxon>
        <taxon>Saponaria</taxon>
    </lineage>
</organism>
<dbReference type="InterPro" id="IPR010713">
    <property type="entry name" value="XET_C"/>
</dbReference>
<evidence type="ECO:0000259" key="8">
    <source>
        <dbReference type="PROSITE" id="PS51762"/>
    </source>
</evidence>
<sequence>MLGGKLNLLFLSLITVSTTVVVNAAFNLSTIAYDEGYSPLFADFNIKKFDDGRRVNLHLNRYAGSGFISSKYYDYGFFSAKIKLPGDYTAGVVVAFYTSNADVWEKNHDELDIEFLGNIKGKQWRFQTNMYGNGSTSRGREERYRLWFDPTKDFHQYSILWTRNNIIFYVDDVPIREIIRNEEMGGDYPSKPMSLYATIWDASSWATAGGKYSVKYEFEPFISEFTDLVLDGCPVDPIEQVAGSTAAVDCSYKKAEIENKDYSEITPRGRNAMKWFRERFMYYSYCYDTVRYSVPPPECVIVASEQERFKETGRLKFGSIPKRRRRRRGRGRKRSNFVVDGQRVNM</sequence>
<feature type="active site" description="Proton donor" evidence="5">
    <location>
        <position position="110"/>
    </location>
</feature>
<feature type="signal peptide" evidence="6">
    <location>
        <begin position="1"/>
        <end position="24"/>
    </location>
</feature>
<keyword evidence="6" id="KW-0964">Secreted</keyword>
<dbReference type="GO" id="GO:0004553">
    <property type="term" value="F:hydrolase activity, hydrolyzing O-glycosyl compounds"/>
    <property type="evidence" value="ECO:0007669"/>
    <property type="project" value="InterPro"/>
</dbReference>
<dbReference type="Gene3D" id="2.60.120.200">
    <property type="match status" value="1"/>
</dbReference>
<keyword evidence="1 6" id="KW-0808">Transferase</keyword>
<feature type="domain" description="GH16" evidence="8">
    <location>
        <begin position="14"/>
        <end position="225"/>
    </location>
</feature>
<dbReference type="Pfam" id="PF00722">
    <property type="entry name" value="Glyco_hydro_16"/>
    <property type="match status" value="1"/>
</dbReference>
<keyword evidence="2 6" id="KW-0378">Hydrolase</keyword>
<evidence type="ECO:0000256" key="6">
    <source>
        <dbReference type="RuleBase" id="RU361120"/>
    </source>
</evidence>
<dbReference type="GO" id="GO:0042546">
    <property type="term" value="P:cell wall biogenesis"/>
    <property type="evidence" value="ECO:0007669"/>
    <property type="project" value="InterPro"/>
</dbReference>
<keyword evidence="6" id="KW-0732">Signal</keyword>
<keyword evidence="6" id="KW-0052">Apoplast</keyword>
<feature type="region of interest" description="Disordered" evidence="7">
    <location>
        <begin position="321"/>
        <end position="346"/>
    </location>
</feature>
<dbReference type="EMBL" id="JBDFQZ010000013">
    <property type="protein sequence ID" value="KAK9667785.1"/>
    <property type="molecule type" value="Genomic_DNA"/>
</dbReference>
<dbReference type="PANTHER" id="PTHR31062">
    <property type="entry name" value="XYLOGLUCAN ENDOTRANSGLUCOSYLASE/HYDROLASE PROTEIN 8-RELATED"/>
    <property type="match status" value="1"/>
</dbReference>
<feature type="compositionally biased region" description="Basic residues" evidence="7">
    <location>
        <begin position="321"/>
        <end position="335"/>
    </location>
</feature>
<dbReference type="InterPro" id="IPR000757">
    <property type="entry name" value="Beta-glucanase-like"/>
</dbReference>
<dbReference type="Pfam" id="PF06955">
    <property type="entry name" value="XET_C"/>
    <property type="match status" value="1"/>
</dbReference>
<dbReference type="SUPFAM" id="SSF49899">
    <property type="entry name" value="Concanavalin A-like lectins/glucanases"/>
    <property type="match status" value="1"/>
</dbReference>
<comment type="function">
    <text evidence="6">Catalyzes xyloglucan endohydrolysis (XEH) and/or endotransglycosylation (XET). Cleaves and religates xyloglucan polymers, an essential constituent of the primary cell wall, and thereby participates in cell wall construction of growing tissues.</text>
</comment>
<keyword evidence="6" id="KW-0961">Cell wall biogenesis/degradation</keyword>
<comment type="PTM">
    <text evidence="6">Contains at least one intrachain disulfide bond essential for its enzymatic activity.</text>
</comment>
<dbReference type="GO" id="GO:0016762">
    <property type="term" value="F:xyloglucan:xyloglucosyl transferase activity"/>
    <property type="evidence" value="ECO:0007669"/>
    <property type="project" value="UniProtKB-EC"/>
</dbReference>
<dbReference type="InterPro" id="IPR044791">
    <property type="entry name" value="Beta-glucanase/XTH"/>
</dbReference>
<dbReference type="Proteomes" id="UP001443914">
    <property type="component" value="Unassembled WGS sequence"/>
</dbReference>
<dbReference type="InterPro" id="IPR016455">
    <property type="entry name" value="XTH"/>
</dbReference>
<dbReference type="CDD" id="cd02176">
    <property type="entry name" value="GH16_XET"/>
    <property type="match status" value="1"/>
</dbReference>
<keyword evidence="10" id="KW-1185">Reference proteome</keyword>
<feature type="chain" id="PRO_5043085580" description="Xyloglucan endotransglucosylase/hydrolase" evidence="6">
    <location>
        <begin position="25"/>
        <end position="346"/>
    </location>
</feature>
<comment type="caution">
    <text evidence="9">The sequence shown here is derived from an EMBL/GenBank/DDBJ whole genome shotgun (WGS) entry which is preliminary data.</text>
</comment>
<evidence type="ECO:0000313" key="9">
    <source>
        <dbReference type="EMBL" id="KAK9667785.1"/>
    </source>
</evidence>
<evidence type="ECO:0000256" key="1">
    <source>
        <dbReference type="ARBA" id="ARBA00022679"/>
    </source>
</evidence>
<dbReference type="GO" id="GO:0048046">
    <property type="term" value="C:apoplast"/>
    <property type="evidence" value="ECO:0007669"/>
    <property type="project" value="UniProtKB-SubCell"/>
</dbReference>
<dbReference type="GO" id="GO:0010411">
    <property type="term" value="P:xyloglucan metabolic process"/>
    <property type="evidence" value="ECO:0007669"/>
    <property type="project" value="InterPro"/>
</dbReference>
<evidence type="ECO:0000256" key="7">
    <source>
        <dbReference type="SAM" id="MobiDB-lite"/>
    </source>
</evidence>
<reference evidence="9" key="1">
    <citation type="submission" date="2024-03" db="EMBL/GenBank/DDBJ databases">
        <title>WGS assembly of Saponaria officinalis var. Norfolk2.</title>
        <authorList>
            <person name="Jenkins J."/>
            <person name="Shu S."/>
            <person name="Grimwood J."/>
            <person name="Barry K."/>
            <person name="Goodstein D."/>
            <person name="Schmutz J."/>
            <person name="Leebens-Mack J."/>
            <person name="Osbourn A."/>
        </authorList>
    </citation>
    <scope>NUCLEOTIDE SEQUENCE [LARGE SCALE GENOMIC DNA]</scope>
    <source>
        <strain evidence="9">JIC</strain>
    </source>
</reference>
<dbReference type="InterPro" id="IPR013320">
    <property type="entry name" value="ConA-like_dom_sf"/>
</dbReference>
<protein>
    <recommendedName>
        <fullName evidence="6">Xyloglucan endotransglucosylase/hydrolase</fullName>
        <ecNumber evidence="6">2.4.1.207</ecNumber>
    </recommendedName>
</protein>
<name>A0AAW1GVN4_SAPOF</name>
<evidence type="ECO:0000256" key="3">
    <source>
        <dbReference type="ARBA" id="ARBA00023157"/>
    </source>
</evidence>
<gene>
    <name evidence="9" type="ORF">RND81_13G011000</name>
</gene>
<comment type="subcellular location">
    <subcellularLocation>
        <location evidence="6">Secreted</location>
        <location evidence="6">Cell wall</location>
    </subcellularLocation>
    <subcellularLocation>
        <location evidence="6">Secreted</location>
        <location evidence="6">Extracellular space</location>
        <location evidence="6">Apoplast</location>
    </subcellularLocation>
</comment>
<keyword evidence="4 6" id="KW-0326">Glycosidase</keyword>
<feature type="active site" description="Proton donor" evidence="5">
    <location>
        <position position="114"/>
    </location>
</feature>
<comment type="similarity">
    <text evidence="6">Belongs to the glycosyl hydrolase 16 family.</text>
</comment>
<evidence type="ECO:0000313" key="10">
    <source>
        <dbReference type="Proteomes" id="UP001443914"/>
    </source>
</evidence>
<dbReference type="PIRSF" id="PIRSF005604">
    <property type="entry name" value="XET"/>
    <property type="match status" value="1"/>
</dbReference>
<evidence type="ECO:0000256" key="4">
    <source>
        <dbReference type="ARBA" id="ARBA00023295"/>
    </source>
</evidence>
<dbReference type="PROSITE" id="PS51762">
    <property type="entry name" value="GH16_2"/>
    <property type="match status" value="1"/>
</dbReference>
<proteinExistence type="inferred from homology"/>
<accession>A0AAW1GVN4</accession>
<dbReference type="EC" id="2.4.1.207" evidence="6"/>
<evidence type="ECO:0000256" key="2">
    <source>
        <dbReference type="ARBA" id="ARBA00022801"/>
    </source>
</evidence>
<dbReference type="GO" id="GO:0071555">
    <property type="term" value="P:cell wall organization"/>
    <property type="evidence" value="ECO:0007669"/>
    <property type="project" value="UniProtKB-KW"/>
</dbReference>
<dbReference type="AlphaFoldDB" id="A0AAW1GVN4"/>
<keyword evidence="3" id="KW-1015">Disulfide bond</keyword>